<evidence type="ECO:0000313" key="3">
    <source>
        <dbReference type="Proteomes" id="UP000759131"/>
    </source>
</evidence>
<dbReference type="AlphaFoldDB" id="A0A7R9PUX6"/>
<reference evidence="2" key="1">
    <citation type="submission" date="2020-11" db="EMBL/GenBank/DDBJ databases">
        <authorList>
            <person name="Tran Van P."/>
        </authorList>
    </citation>
    <scope>NUCLEOTIDE SEQUENCE</scope>
</reference>
<evidence type="ECO:0000256" key="1">
    <source>
        <dbReference type="SAM" id="MobiDB-lite"/>
    </source>
</evidence>
<proteinExistence type="predicted"/>
<feature type="region of interest" description="Disordered" evidence="1">
    <location>
        <begin position="214"/>
        <end position="257"/>
    </location>
</feature>
<feature type="compositionally biased region" description="Low complexity" evidence="1">
    <location>
        <begin position="214"/>
        <end position="244"/>
    </location>
</feature>
<accession>A0A7R9PUX6</accession>
<gene>
    <name evidence="2" type="ORF">OSB1V03_LOCUS2267</name>
</gene>
<dbReference type="EMBL" id="CAJPIZ010000758">
    <property type="protein sequence ID" value="CAG2102227.1"/>
    <property type="molecule type" value="Genomic_DNA"/>
</dbReference>
<evidence type="ECO:0000313" key="2">
    <source>
        <dbReference type="EMBL" id="CAD7621797.1"/>
    </source>
</evidence>
<organism evidence="2">
    <name type="scientific">Medioppia subpectinata</name>
    <dbReference type="NCBI Taxonomy" id="1979941"/>
    <lineage>
        <taxon>Eukaryota</taxon>
        <taxon>Metazoa</taxon>
        <taxon>Ecdysozoa</taxon>
        <taxon>Arthropoda</taxon>
        <taxon>Chelicerata</taxon>
        <taxon>Arachnida</taxon>
        <taxon>Acari</taxon>
        <taxon>Acariformes</taxon>
        <taxon>Sarcoptiformes</taxon>
        <taxon>Oribatida</taxon>
        <taxon>Brachypylina</taxon>
        <taxon>Oppioidea</taxon>
        <taxon>Oppiidae</taxon>
        <taxon>Medioppia</taxon>
    </lineage>
</organism>
<keyword evidence="3" id="KW-1185">Reference proteome</keyword>
<name>A0A7R9PUX6_9ACAR</name>
<sequence>MIIFSTNNSGTGVYEQVLYVIEILEATNVMPFSQSQTKIIQFERADGHHLNDKNDPNDIFVMNIDVNFIEGEEKVSDIITEFRSLFLNGNSSTHSRRESFTFKQEIHVKPYSSVSIEGYIKTVKDMTLHFQAVRTFTATVPRRNPNTPLNGLTLFVLISKYEKQHDMIVNNNSIVVKQNGIYKGSFGIKTYTKVIDLADNQPITKDMITIPTTPSITTTPVPQNLTTISTPTPTPGTGSRNGPPIELKTSFSTLEMN</sequence>
<dbReference type="EMBL" id="OC855333">
    <property type="protein sequence ID" value="CAD7621797.1"/>
    <property type="molecule type" value="Genomic_DNA"/>
</dbReference>
<dbReference type="Proteomes" id="UP000759131">
    <property type="component" value="Unassembled WGS sequence"/>
</dbReference>
<protein>
    <submittedName>
        <fullName evidence="2">Uncharacterized protein</fullName>
    </submittedName>
</protein>